<dbReference type="Proteomes" id="UP001174936">
    <property type="component" value="Unassembled WGS sequence"/>
</dbReference>
<name>A0AA40CY20_9PEZI</name>
<dbReference type="EMBL" id="JAULSV010000001">
    <property type="protein sequence ID" value="KAK0655641.1"/>
    <property type="molecule type" value="Genomic_DNA"/>
</dbReference>
<protein>
    <submittedName>
        <fullName evidence="1">Uncharacterized protein</fullName>
    </submittedName>
</protein>
<reference evidence="1" key="1">
    <citation type="submission" date="2023-06" db="EMBL/GenBank/DDBJ databases">
        <title>Genome-scale phylogeny and comparative genomics of the fungal order Sordariales.</title>
        <authorList>
            <consortium name="Lawrence Berkeley National Laboratory"/>
            <person name="Hensen N."/>
            <person name="Bonometti L."/>
            <person name="Westerberg I."/>
            <person name="Brannstrom I.O."/>
            <person name="Guillou S."/>
            <person name="Cros-Aarteil S."/>
            <person name="Calhoun S."/>
            <person name="Haridas S."/>
            <person name="Kuo A."/>
            <person name="Mondo S."/>
            <person name="Pangilinan J."/>
            <person name="Riley R."/>
            <person name="Labutti K."/>
            <person name="Andreopoulos B."/>
            <person name="Lipzen A."/>
            <person name="Chen C."/>
            <person name="Yanf M."/>
            <person name="Daum C."/>
            <person name="Ng V."/>
            <person name="Clum A."/>
            <person name="Steindorff A."/>
            <person name="Ohm R."/>
            <person name="Martin F."/>
            <person name="Silar P."/>
            <person name="Natvig D."/>
            <person name="Lalanne C."/>
            <person name="Gautier V."/>
            <person name="Ament-Velasquez S.L."/>
            <person name="Kruys A."/>
            <person name="Hutchinson M.I."/>
            <person name="Powell A.J."/>
            <person name="Barry K."/>
            <person name="Miller A.N."/>
            <person name="Grigoriev I.V."/>
            <person name="Debuchy R."/>
            <person name="Gladieux P."/>
            <person name="Thoren M.H."/>
            <person name="Johannesson H."/>
        </authorList>
    </citation>
    <scope>NUCLEOTIDE SEQUENCE</scope>
    <source>
        <strain evidence="1">SMH2532-1</strain>
    </source>
</reference>
<proteinExistence type="predicted"/>
<organism evidence="1 2">
    <name type="scientific">Cercophora newfieldiana</name>
    <dbReference type="NCBI Taxonomy" id="92897"/>
    <lineage>
        <taxon>Eukaryota</taxon>
        <taxon>Fungi</taxon>
        <taxon>Dikarya</taxon>
        <taxon>Ascomycota</taxon>
        <taxon>Pezizomycotina</taxon>
        <taxon>Sordariomycetes</taxon>
        <taxon>Sordariomycetidae</taxon>
        <taxon>Sordariales</taxon>
        <taxon>Lasiosphaeriaceae</taxon>
        <taxon>Cercophora</taxon>
    </lineage>
</organism>
<accession>A0AA40CY20</accession>
<gene>
    <name evidence="1" type="ORF">B0T16DRAFT_15552</name>
</gene>
<dbReference type="AlphaFoldDB" id="A0AA40CY20"/>
<evidence type="ECO:0000313" key="1">
    <source>
        <dbReference type="EMBL" id="KAK0655641.1"/>
    </source>
</evidence>
<keyword evidence="2" id="KW-1185">Reference proteome</keyword>
<evidence type="ECO:0000313" key="2">
    <source>
        <dbReference type="Proteomes" id="UP001174936"/>
    </source>
</evidence>
<comment type="caution">
    <text evidence="1">The sequence shown here is derived from an EMBL/GenBank/DDBJ whole genome shotgun (WGS) entry which is preliminary data.</text>
</comment>
<sequence length="220" mass="23501">MNTTTYDHCNETNGRATTSFAIVANFPFLVRGTEDRHSAFLDYFPSSFSPSRSGRGFGLPVLVEGKACNGMNHHHHIHGQSYTAAPRPPSSISPLACTPPWHAALASATCPAPCRNGNQGGKKDGGGMLMCTKAGPEGKTGKGVHVESRGVGGRERVVWEKQMAVGQCCHAASEWGSEGAALVPLSSWMIDLCLLVRSTHLGKGEANQGLSSERRSWKRI</sequence>